<evidence type="ECO:0000313" key="1">
    <source>
        <dbReference type="EMBL" id="UXI67120.1"/>
    </source>
</evidence>
<dbReference type="Proteomes" id="UP001064632">
    <property type="component" value="Chromosome"/>
</dbReference>
<organism evidence="1 2">
    <name type="scientific">Tahibacter amnicola</name>
    <dbReference type="NCBI Taxonomy" id="2976241"/>
    <lineage>
        <taxon>Bacteria</taxon>
        <taxon>Pseudomonadati</taxon>
        <taxon>Pseudomonadota</taxon>
        <taxon>Gammaproteobacteria</taxon>
        <taxon>Lysobacterales</taxon>
        <taxon>Rhodanobacteraceae</taxon>
        <taxon>Tahibacter</taxon>
    </lineage>
</organism>
<protein>
    <submittedName>
        <fullName evidence="1">Uncharacterized protein</fullName>
    </submittedName>
</protein>
<evidence type="ECO:0000313" key="2">
    <source>
        <dbReference type="Proteomes" id="UP001064632"/>
    </source>
</evidence>
<proteinExistence type="predicted"/>
<dbReference type="RefSeq" id="WP_261694096.1">
    <property type="nucleotide sequence ID" value="NZ_CP104694.1"/>
</dbReference>
<accession>A0ABY6BFI3</accession>
<dbReference type="EMBL" id="CP104694">
    <property type="protein sequence ID" value="UXI67120.1"/>
    <property type="molecule type" value="Genomic_DNA"/>
</dbReference>
<keyword evidence="2" id="KW-1185">Reference proteome</keyword>
<name>A0ABY6BFI3_9GAMM</name>
<reference evidence="1" key="1">
    <citation type="submission" date="2022-09" db="EMBL/GenBank/DDBJ databases">
        <title>Tahibacter sp. nov., isolated from a fresh water.</title>
        <authorList>
            <person name="Baek J.H."/>
            <person name="Lee J.K."/>
            <person name="Kim J.M."/>
            <person name="Jeon C.O."/>
        </authorList>
    </citation>
    <scope>NUCLEOTIDE SEQUENCE</scope>
    <source>
        <strain evidence="1">W38</strain>
    </source>
</reference>
<gene>
    <name evidence="1" type="ORF">N4264_20595</name>
</gene>
<sequence>MPLLSVLAELLQPLHLLHAAVVRRIRWRSRHYRVFDNDRFVSLP</sequence>